<evidence type="ECO:0000259" key="4">
    <source>
        <dbReference type="PROSITE" id="PS52004"/>
    </source>
</evidence>
<feature type="non-terminal residue" evidence="5">
    <location>
        <position position="191"/>
    </location>
</feature>
<dbReference type="Pfam" id="PF08990">
    <property type="entry name" value="Docking"/>
    <property type="match status" value="1"/>
</dbReference>
<evidence type="ECO:0000313" key="5">
    <source>
        <dbReference type="EMBL" id="KYF76954.1"/>
    </source>
</evidence>
<dbReference type="Proteomes" id="UP000075515">
    <property type="component" value="Unassembled WGS sequence"/>
</dbReference>
<sequence>MSSSNQELVEALRASLTDVERLKQRNRELVRASREPIAIVAMSCRFPGGVRSPEDLWQLLEAGRDAVSGFPEDRGWNVEPRVDRDASDGRVRAREGGFLADAGAFDPAFFGISPRDSLEMDPQQRLLLEATWEAIERAEIDPASLQGSQTGVFVGVMYNNYATRLFEPDADVEGYASFASSASVASGRIAY</sequence>
<evidence type="ECO:0000256" key="3">
    <source>
        <dbReference type="SAM" id="Coils"/>
    </source>
</evidence>
<dbReference type="GO" id="GO:0004312">
    <property type="term" value="F:fatty acid synthase activity"/>
    <property type="evidence" value="ECO:0007669"/>
    <property type="project" value="TreeGrafter"/>
</dbReference>
<evidence type="ECO:0000256" key="2">
    <source>
        <dbReference type="ARBA" id="ARBA00023268"/>
    </source>
</evidence>
<keyword evidence="2" id="KW-0511">Multifunctional enzyme</keyword>
<evidence type="ECO:0000256" key="1">
    <source>
        <dbReference type="ARBA" id="ARBA00022679"/>
    </source>
</evidence>
<dbReference type="InterPro" id="IPR016039">
    <property type="entry name" value="Thiolase-like"/>
</dbReference>
<keyword evidence="3" id="KW-0175">Coiled coil</keyword>
<dbReference type="PROSITE" id="PS52004">
    <property type="entry name" value="KS3_2"/>
    <property type="match status" value="1"/>
</dbReference>
<comment type="caution">
    <text evidence="5">The sequence shown here is derived from an EMBL/GenBank/DDBJ whole genome shotgun (WGS) entry which is preliminary data.</text>
</comment>
<dbReference type="PANTHER" id="PTHR43775:SF51">
    <property type="entry name" value="INACTIVE PHENOLPHTHIOCEROL SYNTHESIS POLYKETIDE SYNTHASE TYPE I PKS1-RELATED"/>
    <property type="match status" value="1"/>
</dbReference>
<dbReference type="Pfam" id="PF00109">
    <property type="entry name" value="ketoacyl-synt"/>
    <property type="match status" value="1"/>
</dbReference>
<reference evidence="5 6" key="1">
    <citation type="submission" date="2014-02" db="EMBL/GenBank/DDBJ databases">
        <title>The small core and large imbalanced accessory genome model reveals a collaborative survival strategy of Sorangium cellulosum strains in nature.</title>
        <authorList>
            <person name="Han K."/>
            <person name="Peng R."/>
            <person name="Blom J."/>
            <person name="Li Y.-Z."/>
        </authorList>
    </citation>
    <scope>NUCLEOTIDE SEQUENCE [LARGE SCALE GENOMIC DNA]</scope>
    <source>
        <strain evidence="5 6">So0149</strain>
    </source>
</reference>
<dbReference type="PANTHER" id="PTHR43775">
    <property type="entry name" value="FATTY ACID SYNTHASE"/>
    <property type="match status" value="1"/>
</dbReference>
<dbReference type="SMART" id="SM00825">
    <property type="entry name" value="PKS_KS"/>
    <property type="match status" value="1"/>
</dbReference>
<dbReference type="AlphaFoldDB" id="A0A150R9H2"/>
<dbReference type="InterPro" id="IPR020841">
    <property type="entry name" value="PKS_Beta-ketoAc_synthase_dom"/>
</dbReference>
<accession>A0A150R9H2</accession>
<dbReference type="SUPFAM" id="SSF53901">
    <property type="entry name" value="Thiolase-like"/>
    <property type="match status" value="1"/>
</dbReference>
<feature type="domain" description="Ketosynthase family 3 (KS3)" evidence="4">
    <location>
        <begin position="34"/>
        <end position="191"/>
    </location>
</feature>
<protein>
    <submittedName>
        <fullName evidence="5">Polyketide synthase</fullName>
    </submittedName>
</protein>
<feature type="coiled-coil region" evidence="3">
    <location>
        <begin position="5"/>
        <end position="32"/>
    </location>
</feature>
<dbReference type="InterPro" id="IPR015083">
    <property type="entry name" value="NorB/c/GfsB-D-like_docking"/>
</dbReference>
<dbReference type="EMBL" id="JEMC01003978">
    <property type="protein sequence ID" value="KYF76954.1"/>
    <property type="molecule type" value="Genomic_DNA"/>
</dbReference>
<keyword evidence="1" id="KW-0808">Transferase</keyword>
<gene>
    <name evidence="5" type="ORF">BE18_45530</name>
</gene>
<evidence type="ECO:0000313" key="6">
    <source>
        <dbReference type="Proteomes" id="UP000075515"/>
    </source>
</evidence>
<dbReference type="CDD" id="cd00833">
    <property type="entry name" value="PKS"/>
    <property type="match status" value="1"/>
</dbReference>
<dbReference type="Gene3D" id="3.40.47.10">
    <property type="match status" value="1"/>
</dbReference>
<dbReference type="InterPro" id="IPR050091">
    <property type="entry name" value="PKS_NRPS_Biosynth_Enz"/>
</dbReference>
<proteinExistence type="predicted"/>
<organism evidence="5 6">
    <name type="scientific">Sorangium cellulosum</name>
    <name type="common">Polyangium cellulosum</name>
    <dbReference type="NCBI Taxonomy" id="56"/>
    <lineage>
        <taxon>Bacteria</taxon>
        <taxon>Pseudomonadati</taxon>
        <taxon>Myxococcota</taxon>
        <taxon>Polyangia</taxon>
        <taxon>Polyangiales</taxon>
        <taxon>Polyangiaceae</taxon>
        <taxon>Sorangium</taxon>
    </lineage>
</organism>
<name>A0A150R9H2_SORCE</name>
<dbReference type="InterPro" id="IPR014030">
    <property type="entry name" value="Ketoacyl_synth_N"/>
</dbReference>
<dbReference type="GO" id="GO:0006633">
    <property type="term" value="P:fatty acid biosynthetic process"/>
    <property type="evidence" value="ECO:0007669"/>
    <property type="project" value="TreeGrafter"/>
</dbReference>